<evidence type="ECO:0000313" key="1">
    <source>
        <dbReference type="EMBL" id="WXB95255.1"/>
    </source>
</evidence>
<reference evidence="1 2" key="1">
    <citation type="submission" date="2024-02" db="EMBL/GenBank/DDBJ databases">
        <title>Seven novel Bacillus-like species.</title>
        <authorList>
            <person name="Liu G."/>
        </authorList>
    </citation>
    <scope>NUCLEOTIDE SEQUENCE [LARGE SCALE GENOMIC DNA]</scope>
    <source>
        <strain evidence="1 2">FJAT-52054</strain>
    </source>
</reference>
<protein>
    <submittedName>
        <fullName evidence="1">Uncharacterized protein</fullName>
    </submittedName>
</protein>
<evidence type="ECO:0000313" key="2">
    <source>
        <dbReference type="Proteomes" id="UP001377337"/>
    </source>
</evidence>
<dbReference type="EMBL" id="CP147407">
    <property type="protein sequence ID" value="WXB95255.1"/>
    <property type="molecule type" value="Genomic_DNA"/>
</dbReference>
<gene>
    <name evidence="1" type="ORF">WCV65_11775</name>
</gene>
<name>A0ABZ2NDC1_9BACI</name>
<dbReference type="RefSeq" id="WP_156506006.1">
    <property type="nucleotide sequence ID" value="NZ_CP147407.1"/>
</dbReference>
<proteinExistence type="predicted"/>
<keyword evidence="2" id="KW-1185">Reference proteome</keyword>
<organism evidence="1 2">
    <name type="scientific">Metabacillus sediminis</name>
    <dbReference type="NCBI Taxonomy" id="3117746"/>
    <lineage>
        <taxon>Bacteria</taxon>
        <taxon>Bacillati</taxon>
        <taxon>Bacillota</taxon>
        <taxon>Bacilli</taxon>
        <taxon>Bacillales</taxon>
        <taxon>Bacillaceae</taxon>
        <taxon>Metabacillus</taxon>
    </lineage>
</organism>
<sequence>MNKENKEESYIANERIEDALKNDSKVRTHGMYNVEAAPMVISEEPEKKQQ</sequence>
<accession>A0ABZ2NDC1</accession>
<dbReference type="Proteomes" id="UP001377337">
    <property type="component" value="Chromosome"/>
</dbReference>